<sequence>MARFPFHVVLPLRLTWTNREHNRCQSCRTRRIKCDKVKPECSQCRRVAKKCPGYRDQLSLMFRDETSKVVQKSHASWKTTSPDQAQQAHQPSSESSAASTYSPWSSSSPSSSSSSDGHSPPARRSSTAVALSRNPGATSPKIYMRVEPTIEQKGYRFFLDRYLLGQPDAPQNSEQLAAYASGPDALQNVMVAVGLAGLSNTQGDRAMNNLSRQKYTDALRQTSQLIAAKPTHPGAVMFPVRAVITLALFEIVQGGSSKLSTGTANIHIHGAIALLRGVLPIRTAPAGGVRGILQLMFSLFIPSQLTETPLPAVFFEALGFCKPALPVKEQCCCDLAITIARFLRVVSTLKTLKLTDGDIATESIFQQLLELDDIFEGLEVSLQAAYPFYVEEGDFPAAAVFQGKYHAYSEIWGARLWNHLRWARILVVQKLIDLSNECPVSGSVMLSKTRRDQCFGTAARMAEDTITSTPSHWHHPMLDQASAKKFAAGGKGGSGGVGLPALLWHLKIAGCAPGVPSEYWGWTYNLIQVVWKNMGMHHALALAEVMEGHRAGLEQQAIDRILKKEDEDW</sequence>
<dbReference type="EMBL" id="JAQQWM010000009">
    <property type="protein sequence ID" value="KAK8046447.1"/>
    <property type="molecule type" value="Genomic_DNA"/>
</dbReference>
<dbReference type="PROSITE" id="PS50048">
    <property type="entry name" value="ZN2_CY6_FUNGAL_2"/>
    <property type="match status" value="1"/>
</dbReference>
<comment type="caution">
    <text evidence="4">The sequence shown here is derived from an EMBL/GenBank/DDBJ whole genome shotgun (WGS) entry which is preliminary data.</text>
</comment>
<evidence type="ECO:0000259" key="3">
    <source>
        <dbReference type="PROSITE" id="PS50048"/>
    </source>
</evidence>
<accession>A0ABR1TJ88</accession>
<evidence type="ECO:0000313" key="4">
    <source>
        <dbReference type="EMBL" id="KAK8046447.1"/>
    </source>
</evidence>
<dbReference type="PANTHER" id="PTHR38791">
    <property type="entry name" value="ZN(II)2CYS6 TRANSCRIPTION FACTOR (EUROFUNG)-RELATED-RELATED"/>
    <property type="match status" value="1"/>
</dbReference>
<dbReference type="Pfam" id="PF00172">
    <property type="entry name" value="Zn_clus"/>
    <property type="match status" value="1"/>
</dbReference>
<dbReference type="SMART" id="SM00066">
    <property type="entry name" value="GAL4"/>
    <property type="match status" value="1"/>
</dbReference>
<organism evidence="4 5">
    <name type="scientific">Apiospora saccharicola</name>
    <dbReference type="NCBI Taxonomy" id="335842"/>
    <lineage>
        <taxon>Eukaryota</taxon>
        <taxon>Fungi</taxon>
        <taxon>Dikarya</taxon>
        <taxon>Ascomycota</taxon>
        <taxon>Pezizomycotina</taxon>
        <taxon>Sordariomycetes</taxon>
        <taxon>Xylariomycetidae</taxon>
        <taxon>Amphisphaeriales</taxon>
        <taxon>Apiosporaceae</taxon>
        <taxon>Apiospora</taxon>
    </lineage>
</organism>
<keyword evidence="1" id="KW-0539">Nucleus</keyword>
<gene>
    <name evidence="4" type="ORF">PG996_014511</name>
</gene>
<dbReference type="SUPFAM" id="SSF57701">
    <property type="entry name" value="Zn2/Cys6 DNA-binding domain"/>
    <property type="match status" value="1"/>
</dbReference>
<evidence type="ECO:0000313" key="5">
    <source>
        <dbReference type="Proteomes" id="UP001446871"/>
    </source>
</evidence>
<evidence type="ECO:0000256" key="1">
    <source>
        <dbReference type="ARBA" id="ARBA00023242"/>
    </source>
</evidence>
<dbReference type="InterPro" id="IPR001138">
    <property type="entry name" value="Zn2Cys6_DnaBD"/>
</dbReference>
<dbReference type="InterPro" id="IPR036864">
    <property type="entry name" value="Zn2-C6_fun-type_DNA-bd_sf"/>
</dbReference>
<reference evidence="4 5" key="1">
    <citation type="submission" date="2023-01" db="EMBL/GenBank/DDBJ databases">
        <title>Analysis of 21 Apiospora genomes using comparative genomics revels a genus with tremendous synthesis potential of carbohydrate active enzymes and secondary metabolites.</title>
        <authorList>
            <person name="Sorensen T."/>
        </authorList>
    </citation>
    <scope>NUCLEOTIDE SEQUENCE [LARGE SCALE GENOMIC DNA]</scope>
    <source>
        <strain evidence="4 5">CBS 83171</strain>
    </source>
</reference>
<keyword evidence="5" id="KW-1185">Reference proteome</keyword>
<protein>
    <recommendedName>
        <fullName evidence="3">Zn(2)-C6 fungal-type domain-containing protein</fullName>
    </recommendedName>
</protein>
<dbReference type="InterPro" id="IPR053175">
    <property type="entry name" value="DHMBA_Reg_Transcription_Factor"/>
</dbReference>
<proteinExistence type="predicted"/>
<dbReference type="Proteomes" id="UP001446871">
    <property type="component" value="Unassembled WGS sequence"/>
</dbReference>
<dbReference type="CDD" id="cd00067">
    <property type="entry name" value="GAL4"/>
    <property type="match status" value="1"/>
</dbReference>
<dbReference type="Gene3D" id="4.10.240.10">
    <property type="entry name" value="Zn(2)-C6 fungal-type DNA-binding domain"/>
    <property type="match status" value="1"/>
</dbReference>
<feature type="compositionally biased region" description="Low complexity" evidence="2">
    <location>
        <begin position="91"/>
        <end position="122"/>
    </location>
</feature>
<feature type="compositionally biased region" description="Polar residues" evidence="2">
    <location>
        <begin position="73"/>
        <end position="90"/>
    </location>
</feature>
<feature type="region of interest" description="Disordered" evidence="2">
    <location>
        <begin position="73"/>
        <end position="145"/>
    </location>
</feature>
<dbReference type="PANTHER" id="PTHR38791:SF5">
    <property type="entry name" value="TRANSCRIPTION FACTOR DBAG-RELATED"/>
    <property type="match status" value="1"/>
</dbReference>
<name>A0ABR1TJ88_9PEZI</name>
<feature type="domain" description="Zn(2)-C6 fungal-type" evidence="3">
    <location>
        <begin position="23"/>
        <end position="51"/>
    </location>
</feature>
<evidence type="ECO:0000256" key="2">
    <source>
        <dbReference type="SAM" id="MobiDB-lite"/>
    </source>
</evidence>